<reference evidence="1 2" key="1">
    <citation type="journal article" date="2013" name="PLoS Genet.">
        <title>Comparative genome structure, secondary metabolite, and effector coding capacity across Cochliobolus pathogens.</title>
        <authorList>
            <person name="Condon B.J."/>
            <person name="Leng Y."/>
            <person name="Wu D."/>
            <person name="Bushley K.E."/>
            <person name="Ohm R.A."/>
            <person name="Otillar R."/>
            <person name="Martin J."/>
            <person name="Schackwitz W."/>
            <person name="Grimwood J."/>
            <person name="MohdZainudin N."/>
            <person name="Xue C."/>
            <person name="Wang R."/>
            <person name="Manning V.A."/>
            <person name="Dhillon B."/>
            <person name="Tu Z.J."/>
            <person name="Steffenson B.J."/>
            <person name="Salamov A."/>
            <person name="Sun H."/>
            <person name="Lowry S."/>
            <person name="LaButti K."/>
            <person name="Han J."/>
            <person name="Copeland A."/>
            <person name="Lindquist E."/>
            <person name="Barry K."/>
            <person name="Schmutz J."/>
            <person name="Baker S.E."/>
            <person name="Ciuffetti L.M."/>
            <person name="Grigoriev I.V."/>
            <person name="Zhong S."/>
            <person name="Turgeon B.G."/>
        </authorList>
    </citation>
    <scope>NUCLEOTIDE SEQUENCE [LARGE SCALE GENOMIC DNA]</scope>
    <source>
        <strain evidence="1 2">ATCC 44560</strain>
    </source>
</reference>
<keyword evidence="2" id="KW-1185">Reference proteome</keyword>
<dbReference type="HOGENOM" id="CLU_2661130_0_0_1"/>
<gene>
    <name evidence="1" type="ORF">COCMIDRAFT_111380</name>
</gene>
<dbReference type="GeneID" id="19119763"/>
<sequence>EDINWLSIVRAAANKGRAKLSKYYSKTDKERGYLFNCASILDPTQKLTAYKDRNDKHIYREQFLNYLSRYDSQERR</sequence>
<dbReference type="Proteomes" id="UP000054032">
    <property type="component" value="Unassembled WGS sequence"/>
</dbReference>
<organism evidence="1 2">
    <name type="scientific">Bipolaris oryzae ATCC 44560</name>
    <dbReference type="NCBI Taxonomy" id="930090"/>
    <lineage>
        <taxon>Eukaryota</taxon>
        <taxon>Fungi</taxon>
        <taxon>Dikarya</taxon>
        <taxon>Ascomycota</taxon>
        <taxon>Pezizomycotina</taxon>
        <taxon>Dothideomycetes</taxon>
        <taxon>Pleosporomycetidae</taxon>
        <taxon>Pleosporales</taxon>
        <taxon>Pleosporineae</taxon>
        <taxon>Pleosporaceae</taxon>
        <taxon>Bipolaris</taxon>
    </lineage>
</organism>
<dbReference type="AlphaFoldDB" id="W6YPB1"/>
<protein>
    <submittedName>
        <fullName evidence="1">Uncharacterized protein</fullName>
    </submittedName>
</protein>
<evidence type="ECO:0000313" key="1">
    <source>
        <dbReference type="EMBL" id="EUC39510.1"/>
    </source>
</evidence>
<dbReference type="KEGG" id="bor:COCMIDRAFT_111380"/>
<dbReference type="RefSeq" id="XP_007693971.1">
    <property type="nucleotide sequence ID" value="XM_007695781.1"/>
</dbReference>
<feature type="non-terminal residue" evidence="1">
    <location>
        <position position="1"/>
    </location>
</feature>
<proteinExistence type="predicted"/>
<accession>W6YPB1</accession>
<dbReference type="OrthoDB" id="3782309at2759"/>
<name>W6YPB1_COCMI</name>
<dbReference type="EMBL" id="KI964369">
    <property type="protein sequence ID" value="EUC39510.1"/>
    <property type="molecule type" value="Genomic_DNA"/>
</dbReference>
<evidence type="ECO:0000313" key="2">
    <source>
        <dbReference type="Proteomes" id="UP000054032"/>
    </source>
</evidence>